<keyword evidence="2" id="KW-1185">Reference proteome</keyword>
<dbReference type="PANTHER" id="PTHR37807">
    <property type="entry name" value="OS07G0160300 PROTEIN"/>
    <property type="match status" value="1"/>
</dbReference>
<gene>
    <name evidence="1" type="ORF">GCM10010466_07100</name>
</gene>
<organism evidence="1 2">
    <name type="scientific">Planomonospora alba</name>
    <dbReference type="NCBI Taxonomy" id="161354"/>
    <lineage>
        <taxon>Bacteria</taxon>
        <taxon>Bacillati</taxon>
        <taxon>Actinomycetota</taxon>
        <taxon>Actinomycetes</taxon>
        <taxon>Streptosporangiales</taxon>
        <taxon>Streptosporangiaceae</taxon>
        <taxon>Planomonospora</taxon>
    </lineage>
</organism>
<dbReference type="SUPFAM" id="SSF52540">
    <property type="entry name" value="P-loop containing nucleoside triphosphate hydrolases"/>
    <property type="match status" value="1"/>
</dbReference>
<comment type="caution">
    <text evidence="1">The sequence shown here is derived from an EMBL/GenBank/DDBJ whole genome shotgun (WGS) entry which is preliminary data.</text>
</comment>
<evidence type="ECO:0000313" key="1">
    <source>
        <dbReference type="EMBL" id="GAA3118783.1"/>
    </source>
</evidence>
<dbReference type="Pfam" id="PF13671">
    <property type="entry name" value="AAA_33"/>
    <property type="match status" value="1"/>
</dbReference>
<reference evidence="2" key="1">
    <citation type="journal article" date="2019" name="Int. J. Syst. Evol. Microbiol.">
        <title>The Global Catalogue of Microorganisms (GCM) 10K type strain sequencing project: providing services to taxonomists for standard genome sequencing and annotation.</title>
        <authorList>
            <consortium name="The Broad Institute Genomics Platform"/>
            <consortium name="The Broad Institute Genome Sequencing Center for Infectious Disease"/>
            <person name="Wu L."/>
            <person name="Ma J."/>
        </authorList>
    </citation>
    <scope>NUCLEOTIDE SEQUENCE [LARGE SCALE GENOMIC DNA]</scope>
    <source>
        <strain evidence="2">JCM 9373</strain>
    </source>
</reference>
<dbReference type="EMBL" id="BAAAUT010000004">
    <property type="protein sequence ID" value="GAA3118783.1"/>
    <property type="molecule type" value="Genomic_DNA"/>
</dbReference>
<dbReference type="InterPro" id="IPR027417">
    <property type="entry name" value="P-loop_NTPase"/>
</dbReference>
<evidence type="ECO:0000313" key="2">
    <source>
        <dbReference type="Proteomes" id="UP001500320"/>
    </source>
</evidence>
<accession>A0ABP6MLT0</accession>
<sequence>MATGDSPGIPVLTVVSGPPGSGKTTLARELARTLGFPLVCRDEMKQGMVHRTPADEPGGEDLLNRRTLAAFFAVLETLLRAGVSVIAEAAFQDRLWRPGLEPLAGLAEIRVIRCTVDAAVAHERIARRAETDAHRAAHADHDLLAAIAAGAYSADSFVGISLPVPALTVDTGTAQGYDPALGDIAAFAAGRVDNTV</sequence>
<dbReference type="Gene3D" id="3.40.50.300">
    <property type="entry name" value="P-loop containing nucleotide triphosphate hydrolases"/>
    <property type="match status" value="1"/>
</dbReference>
<dbReference type="RefSeq" id="WP_344855814.1">
    <property type="nucleotide sequence ID" value="NZ_BAAAUT010000004.1"/>
</dbReference>
<protein>
    <submittedName>
        <fullName evidence="1">Uncharacterized protein</fullName>
    </submittedName>
</protein>
<name>A0ABP6MLT0_9ACTN</name>
<dbReference type="Proteomes" id="UP001500320">
    <property type="component" value="Unassembled WGS sequence"/>
</dbReference>
<dbReference type="PANTHER" id="PTHR37807:SF3">
    <property type="entry name" value="OS07G0160300 PROTEIN"/>
    <property type="match status" value="1"/>
</dbReference>
<proteinExistence type="predicted"/>